<evidence type="ECO:0000313" key="1">
    <source>
        <dbReference type="EMBL" id="GFS16103.1"/>
    </source>
</evidence>
<accession>A0AAV4J379</accession>
<sequence length="82" mass="8583">MADGLTEPANQPSAVKPILPMGVITSYVIVLSAGDAETGSIRLTIDAIPLPYSDNEVLDHLKEAGVKLLGPLTLDRVRDGDG</sequence>
<gene>
    <name evidence="1" type="ORF">ElyMa_003205700</name>
</gene>
<comment type="caution">
    <text evidence="1">The sequence shown here is derived from an EMBL/GenBank/DDBJ whole genome shotgun (WGS) entry which is preliminary data.</text>
</comment>
<organism evidence="1 2">
    <name type="scientific">Elysia marginata</name>
    <dbReference type="NCBI Taxonomy" id="1093978"/>
    <lineage>
        <taxon>Eukaryota</taxon>
        <taxon>Metazoa</taxon>
        <taxon>Spiralia</taxon>
        <taxon>Lophotrochozoa</taxon>
        <taxon>Mollusca</taxon>
        <taxon>Gastropoda</taxon>
        <taxon>Heterobranchia</taxon>
        <taxon>Euthyneura</taxon>
        <taxon>Panpulmonata</taxon>
        <taxon>Sacoglossa</taxon>
        <taxon>Placobranchoidea</taxon>
        <taxon>Plakobranchidae</taxon>
        <taxon>Elysia</taxon>
    </lineage>
</organism>
<protein>
    <submittedName>
        <fullName evidence="1">Uncharacterized protein</fullName>
    </submittedName>
</protein>
<name>A0AAV4J379_9GAST</name>
<dbReference type="Proteomes" id="UP000762676">
    <property type="component" value="Unassembled WGS sequence"/>
</dbReference>
<reference evidence="1 2" key="1">
    <citation type="journal article" date="2021" name="Elife">
        <title>Chloroplast acquisition without the gene transfer in kleptoplastic sea slugs, Plakobranchus ocellatus.</title>
        <authorList>
            <person name="Maeda T."/>
            <person name="Takahashi S."/>
            <person name="Yoshida T."/>
            <person name="Shimamura S."/>
            <person name="Takaki Y."/>
            <person name="Nagai Y."/>
            <person name="Toyoda A."/>
            <person name="Suzuki Y."/>
            <person name="Arimoto A."/>
            <person name="Ishii H."/>
            <person name="Satoh N."/>
            <person name="Nishiyama T."/>
            <person name="Hasebe M."/>
            <person name="Maruyama T."/>
            <person name="Minagawa J."/>
            <person name="Obokata J."/>
            <person name="Shigenobu S."/>
        </authorList>
    </citation>
    <scope>NUCLEOTIDE SEQUENCE [LARGE SCALE GENOMIC DNA]</scope>
</reference>
<evidence type="ECO:0000313" key="2">
    <source>
        <dbReference type="Proteomes" id="UP000762676"/>
    </source>
</evidence>
<keyword evidence="2" id="KW-1185">Reference proteome</keyword>
<dbReference type="AlphaFoldDB" id="A0AAV4J379"/>
<dbReference type="EMBL" id="BMAT01006598">
    <property type="protein sequence ID" value="GFS16103.1"/>
    <property type="molecule type" value="Genomic_DNA"/>
</dbReference>
<proteinExistence type="predicted"/>